<gene>
    <name evidence="2" type="ORF">T440DRAFT_410312</name>
</gene>
<sequence>MSSDITINVLGRQYQAKKSTLLNFSYFRNILERGNTGIDLALDGSYSIDADPAVFEHLLCYMRRPSNFSLLWTKEKGFDYVLYNKLEAEADFFLLHDLQDWIRQERYKDAFTTIVEI</sequence>
<dbReference type="SUPFAM" id="SSF54695">
    <property type="entry name" value="POZ domain"/>
    <property type="match status" value="1"/>
</dbReference>
<dbReference type="InterPro" id="IPR011333">
    <property type="entry name" value="SKP1/BTB/POZ_sf"/>
</dbReference>
<name>A0A6A7AQE1_9PLEO</name>
<feature type="non-terminal residue" evidence="2">
    <location>
        <position position="117"/>
    </location>
</feature>
<dbReference type="InterPro" id="IPR003131">
    <property type="entry name" value="T1-type_BTB"/>
</dbReference>
<evidence type="ECO:0000259" key="1">
    <source>
        <dbReference type="SMART" id="SM00225"/>
    </source>
</evidence>
<dbReference type="SMART" id="SM00225">
    <property type="entry name" value="BTB"/>
    <property type="match status" value="1"/>
</dbReference>
<protein>
    <recommendedName>
        <fullName evidence="1">BTB domain-containing protein</fullName>
    </recommendedName>
</protein>
<accession>A0A6A7AQE1</accession>
<dbReference type="GO" id="GO:0051260">
    <property type="term" value="P:protein homooligomerization"/>
    <property type="evidence" value="ECO:0007669"/>
    <property type="project" value="InterPro"/>
</dbReference>
<dbReference type="EMBL" id="MU006384">
    <property type="protein sequence ID" value="KAF2844389.1"/>
    <property type="molecule type" value="Genomic_DNA"/>
</dbReference>
<dbReference type="AlphaFoldDB" id="A0A6A7AQE1"/>
<keyword evidence="3" id="KW-1185">Reference proteome</keyword>
<organism evidence="2 3">
    <name type="scientific">Plenodomus tracheiphilus IPT5</name>
    <dbReference type="NCBI Taxonomy" id="1408161"/>
    <lineage>
        <taxon>Eukaryota</taxon>
        <taxon>Fungi</taxon>
        <taxon>Dikarya</taxon>
        <taxon>Ascomycota</taxon>
        <taxon>Pezizomycotina</taxon>
        <taxon>Dothideomycetes</taxon>
        <taxon>Pleosporomycetidae</taxon>
        <taxon>Pleosporales</taxon>
        <taxon>Pleosporineae</taxon>
        <taxon>Leptosphaeriaceae</taxon>
        <taxon>Plenodomus</taxon>
    </lineage>
</organism>
<evidence type="ECO:0000313" key="3">
    <source>
        <dbReference type="Proteomes" id="UP000799423"/>
    </source>
</evidence>
<proteinExistence type="predicted"/>
<dbReference type="OrthoDB" id="2414723at2759"/>
<feature type="domain" description="BTB" evidence="1">
    <location>
        <begin position="3"/>
        <end position="110"/>
    </location>
</feature>
<dbReference type="Proteomes" id="UP000799423">
    <property type="component" value="Unassembled WGS sequence"/>
</dbReference>
<reference evidence="2" key="1">
    <citation type="submission" date="2020-01" db="EMBL/GenBank/DDBJ databases">
        <authorList>
            <consortium name="DOE Joint Genome Institute"/>
            <person name="Haridas S."/>
            <person name="Albert R."/>
            <person name="Binder M."/>
            <person name="Bloem J."/>
            <person name="Labutti K."/>
            <person name="Salamov A."/>
            <person name="Andreopoulos B."/>
            <person name="Baker S.E."/>
            <person name="Barry K."/>
            <person name="Bills G."/>
            <person name="Bluhm B.H."/>
            <person name="Cannon C."/>
            <person name="Castanera R."/>
            <person name="Culley D.E."/>
            <person name="Daum C."/>
            <person name="Ezra D."/>
            <person name="Gonzalez J.B."/>
            <person name="Henrissat B."/>
            <person name="Kuo A."/>
            <person name="Liang C."/>
            <person name="Lipzen A."/>
            <person name="Lutzoni F."/>
            <person name="Magnuson J."/>
            <person name="Mondo S."/>
            <person name="Nolan M."/>
            <person name="Ohm R."/>
            <person name="Pangilinan J."/>
            <person name="Park H.-J."/>
            <person name="Ramirez L."/>
            <person name="Alfaro M."/>
            <person name="Sun H."/>
            <person name="Tritt A."/>
            <person name="Yoshinaga Y."/>
            <person name="Zwiers L.-H."/>
            <person name="Turgeon B.G."/>
            <person name="Goodwin S.B."/>
            <person name="Spatafora J.W."/>
            <person name="Crous P.W."/>
            <person name="Grigoriev I.V."/>
        </authorList>
    </citation>
    <scope>NUCLEOTIDE SEQUENCE</scope>
    <source>
        <strain evidence="2">IPT5</strain>
    </source>
</reference>
<dbReference type="InterPro" id="IPR000210">
    <property type="entry name" value="BTB/POZ_dom"/>
</dbReference>
<dbReference type="Pfam" id="PF02214">
    <property type="entry name" value="BTB_2"/>
    <property type="match status" value="1"/>
</dbReference>
<evidence type="ECO:0000313" key="2">
    <source>
        <dbReference type="EMBL" id="KAF2844389.1"/>
    </source>
</evidence>
<dbReference type="Gene3D" id="3.30.710.10">
    <property type="entry name" value="Potassium Channel Kv1.1, Chain A"/>
    <property type="match status" value="1"/>
</dbReference>